<dbReference type="EMBL" id="SRLO01000012">
    <property type="protein sequence ID" value="TNN86974.1"/>
    <property type="molecule type" value="Genomic_DNA"/>
</dbReference>
<organism evidence="2 3">
    <name type="scientific">Liparis tanakae</name>
    <name type="common">Tanaka's snailfish</name>
    <dbReference type="NCBI Taxonomy" id="230148"/>
    <lineage>
        <taxon>Eukaryota</taxon>
        <taxon>Metazoa</taxon>
        <taxon>Chordata</taxon>
        <taxon>Craniata</taxon>
        <taxon>Vertebrata</taxon>
        <taxon>Euteleostomi</taxon>
        <taxon>Actinopterygii</taxon>
        <taxon>Neopterygii</taxon>
        <taxon>Teleostei</taxon>
        <taxon>Neoteleostei</taxon>
        <taxon>Acanthomorphata</taxon>
        <taxon>Eupercaria</taxon>
        <taxon>Perciformes</taxon>
        <taxon>Cottioidei</taxon>
        <taxon>Cottales</taxon>
        <taxon>Liparidae</taxon>
        <taxon>Liparis</taxon>
    </lineage>
</organism>
<evidence type="ECO:0000313" key="3">
    <source>
        <dbReference type="Proteomes" id="UP000314294"/>
    </source>
</evidence>
<accession>A0A4Z2JAW5</accession>
<name>A0A4Z2JAW5_9TELE</name>
<evidence type="ECO:0000313" key="2">
    <source>
        <dbReference type="EMBL" id="TNN86974.1"/>
    </source>
</evidence>
<sequence>MDDCQQVRARLHRAPEARRRLTSHNYIHMKDTAGKKCHSRQTPKPLRQKSIIEITAADLSGPEPRCWCEAERGNRSSWLSWRF</sequence>
<reference evidence="2 3" key="1">
    <citation type="submission" date="2019-03" db="EMBL/GenBank/DDBJ databases">
        <title>First draft genome of Liparis tanakae, snailfish: a comprehensive survey of snailfish specific genes.</title>
        <authorList>
            <person name="Kim W."/>
            <person name="Song I."/>
            <person name="Jeong J.-H."/>
            <person name="Kim D."/>
            <person name="Kim S."/>
            <person name="Ryu S."/>
            <person name="Song J.Y."/>
            <person name="Lee S.K."/>
        </authorList>
    </citation>
    <scope>NUCLEOTIDE SEQUENCE [LARGE SCALE GENOMIC DNA]</scope>
    <source>
        <tissue evidence="2">Muscle</tissue>
    </source>
</reference>
<dbReference type="AlphaFoldDB" id="A0A4Z2JAW5"/>
<protein>
    <submittedName>
        <fullName evidence="2">Uncharacterized protein</fullName>
    </submittedName>
</protein>
<evidence type="ECO:0000256" key="1">
    <source>
        <dbReference type="SAM" id="MobiDB-lite"/>
    </source>
</evidence>
<feature type="region of interest" description="Disordered" evidence="1">
    <location>
        <begin position="1"/>
        <end position="20"/>
    </location>
</feature>
<gene>
    <name evidence="2" type="ORF">EYF80_002729</name>
</gene>
<dbReference type="Proteomes" id="UP000314294">
    <property type="component" value="Unassembled WGS sequence"/>
</dbReference>
<proteinExistence type="predicted"/>
<keyword evidence="3" id="KW-1185">Reference proteome</keyword>
<comment type="caution">
    <text evidence="2">The sequence shown here is derived from an EMBL/GenBank/DDBJ whole genome shotgun (WGS) entry which is preliminary data.</text>
</comment>